<evidence type="ECO:0000313" key="2">
    <source>
        <dbReference type="EMBL" id="MBW32699.1"/>
    </source>
</evidence>
<name>A0A2M3ZW19_9DIPT</name>
<proteinExistence type="predicted"/>
<evidence type="ECO:0000256" key="1">
    <source>
        <dbReference type="SAM" id="SignalP"/>
    </source>
</evidence>
<feature type="signal peptide" evidence="1">
    <location>
        <begin position="1"/>
        <end position="21"/>
    </location>
</feature>
<sequence length="71" mass="7947">MAIRWPLPLIGFPCLLFPSLARPSLWWELLQTIPNREGRPSTDMVRVHGREGIESPRVAGCSTALAPVLLR</sequence>
<dbReference type="AlphaFoldDB" id="A0A2M3ZW19"/>
<reference evidence="2" key="1">
    <citation type="submission" date="2018-01" db="EMBL/GenBank/DDBJ databases">
        <title>An insight into the sialome of Amazonian anophelines.</title>
        <authorList>
            <person name="Ribeiro J.M."/>
            <person name="Scarpassa V."/>
            <person name="Calvo E."/>
        </authorList>
    </citation>
    <scope>NUCLEOTIDE SEQUENCE</scope>
    <source>
        <tissue evidence="2">Salivary glands</tissue>
    </source>
</reference>
<organism evidence="2">
    <name type="scientific">Anopheles braziliensis</name>
    <dbReference type="NCBI Taxonomy" id="58242"/>
    <lineage>
        <taxon>Eukaryota</taxon>
        <taxon>Metazoa</taxon>
        <taxon>Ecdysozoa</taxon>
        <taxon>Arthropoda</taxon>
        <taxon>Hexapoda</taxon>
        <taxon>Insecta</taxon>
        <taxon>Pterygota</taxon>
        <taxon>Neoptera</taxon>
        <taxon>Endopterygota</taxon>
        <taxon>Diptera</taxon>
        <taxon>Nematocera</taxon>
        <taxon>Culicoidea</taxon>
        <taxon>Culicidae</taxon>
        <taxon>Anophelinae</taxon>
        <taxon>Anopheles</taxon>
    </lineage>
</organism>
<feature type="chain" id="PRO_5014604240" evidence="1">
    <location>
        <begin position="22"/>
        <end position="71"/>
    </location>
</feature>
<protein>
    <submittedName>
        <fullName evidence="2">Putative secreted peptide</fullName>
    </submittedName>
</protein>
<dbReference type="EMBL" id="GGFM01011948">
    <property type="protein sequence ID" value="MBW32699.1"/>
    <property type="molecule type" value="Transcribed_RNA"/>
</dbReference>
<keyword evidence="1" id="KW-0732">Signal</keyword>
<accession>A0A2M3ZW19</accession>